<dbReference type="InterPro" id="IPR009057">
    <property type="entry name" value="Homeodomain-like_sf"/>
</dbReference>
<dbReference type="InterPro" id="IPR018060">
    <property type="entry name" value="HTH_AraC"/>
</dbReference>
<proteinExistence type="predicted"/>
<organism evidence="5 6">
    <name type="scientific">Ramlibacter albus</name>
    <dbReference type="NCBI Taxonomy" id="2079448"/>
    <lineage>
        <taxon>Bacteria</taxon>
        <taxon>Pseudomonadati</taxon>
        <taxon>Pseudomonadota</taxon>
        <taxon>Betaproteobacteria</taxon>
        <taxon>Burkholderiales</taxon>
        <taxon>Comamonadaceae</taxon>
        <taxon>Ramlibacter</taxon>
    </lineage>
</organism>
<dbReference type="Gene3D" id="1.10.10.60">
    <property type="entry name" value="Homeodomain-like"/>
    <property type="match status" value="1"/>
</dbReference>
<name>A0A923S2R6_9BURK</name>
<dbReference type="RefSeq" id="WP_187082228.1">
    <property type="nucleotide sequence ID" value="NZ_JACORU010000005.1"/>
</dbReference>
<evidence type="ECO:0000259" key="4">
    <source>
        <dbReference type="PROSITE" id="PS01124"/>
    </source>
</evidence>
<protein>
    <submittedName>
        <fullName evidence="5">Helix-turn-helix transcriptional regulator</fullName>
    </submittedName>
</protein>
<evidence type="ECO:0000256" key="3">
    <source>
        <dbReference type="ARBA" id="ARBA00023163"/>
    </source>
</evidence>
<gene>
    <name evidence="5" type="ORF">H8R02_14895</name>
</gene>
<dbReference type="GO" id="GO:0043565">
    <property type="term" value="F:sequence-specific DNA binding"/>
    <property type="evidence" value="ECO:0007669"/>
    <property type="project" value="InterPro"/>
</dbReference>
<dbReference type="AlphaFoldDB" id="A0A923S2R6"/>
<feature type="domain" description="HTH araC/xylS-type" evidence="4">
    <location>
        <begin position="218"/>
        <end position="317"/>
    </location>
</feature>
<evidence type="ECO:0000313" key="6">
    <source>
        <dbReference type="Proteomes" id="UP000596827"/>
    </source>
</evidence>
<reference evidence="5" key="1">
    <citation type="submission" date="2020-08" db="EMBL/GenBank/DDBJ databases">
        <title>Ramlibacter sp. GTP1 16S ribosomal RNA gene genome sequencing and assembly.</title>
        <authorList>
            <person name="Kang M."/>
        </authorList>
    </citation>
    <scope>NUCLEOTIDE SEQUENCE</scope>
    <source>
        <strain evidence="5">GTP1</strain>
    </source>
</reference>
<dbReference type="SMART" id="SM00342">
    <property type="entry name" value="HTH_ARAC"/>
    <property type="match status" value="1"/>
</dbReference>
<keyword evidence="6" id="KW-1185">Reference proteome</keyword>
<keyword evidence="3" id="KW-0804">Transcription</keyword>
<comment type="caution">
    <text evidence="5">The sequence shown here is derived from an EMBL/GenBank/DDBJ whole genome shotgun (WGS) entry which is preliminary data.</text>
</comment>
<dbReference type="SUPFAM" id="SSF46689">
    <property type="entry name" value="Homeodomain-like"/>
    <property type="match status" value="1"/>
</dbReference>
<dbReference type="InterPro" id="IPR018062">
    <property type="entry name" value="HTH_AraC-typ_CS"/>
</dbReference>
<dbReference type="EMBL" id="JACORU010000005">
    <property type="protein sequence ID" value="MBC5765754.1"/>
    <property type="molecule type" value="Genomic_DNA"/>
</dbReference>
<keyword evidence="2" id="KW-0238">DNA-binding</keyword>
<dbReference type="PROSITE" id="PS01124">
    <property type="entry name" value="HTH_ARAC_FAMILY_2"/>
    <property type="match status" value="1"/>
</dbReference>
<evidence type="ECO:0000256" key="1">
    <source>
        <dbReference type="ARBA" id="ARBA00023015"/>
    </source>
</evidence>
<dbReference type="GO" id="GO:0003700">
    <property type="term" value="F:DNA-binding transcription factor activity"/>
    <property type="evidence" value="ECO:0007669"/>
    <property type="project" value="InterPro"/>
</dbReference>
<dbReference type="Proteomes" id="UP000596827">
    <property type="component" value="Unassembled WGS sequence"/>
</dbReference>
<dbReference type="PANTHER" id="PTHR46796:SF6">
    <property type="entry name" value="ARAC SUBFAMILY"/>
    <property type="match status" value="1"/>
</dbReference>
<dbReference type="InterPro" id="IPR050204">
    <property type="entry name" value="AraC_XylS_family_regulators"/>
</dbReference>
<dbReference type="PANTHER" id="PTHR46796">
    <property type="entry name" value="HTH-TYPE TRANSCRIPTIONAL ACTIVATOR RHAS-RELATED"/>
    <property type="match status" value="1"/>
</dbReference>
<keyword evidence="1" id="KW-0805">Transcription regulation</keyword>
<dbReference type="Pfam" id="PF12833">
    <property type="entry name" value="HTH_18"/>
    <property type="match status" value="1"/>
</dbReference>
<dbReference type="PROSITE" id="PS00041">
    <property type="entry name" value="HTH_ARAC_FAMILY_1"/>
    <property type="match status" value="1"/>
</dbReference>
<accession>A0A923S2R6</accession>
<sequence>METMRISTEGLRGPRRAALVRDAAFELFNLEADLDGTPPAEVHADVRVQRGEAVSVVDVATSWSIVRRTPARAAAATTDHLLLYGIEQGGSSFRNERGDHYLTRAGSIVLASQAAPYTAAAAPGRDWKFRTLRIASDRLPLSGERIRRAGFQPMPEDSPMSRLAADYITSLGKHHAALPPAGLDAALQALDLLLAAALGDTAAPQHDDGAALHAARVASARAYIESALANPGLSPDWVARHIGVSARQLHRVFEREGTTVAHEIRRMRVARAQAMLAREPARAVTDIALACGFDALPTFYRCFRAVTGVTATEWRCGHVT</sequence>
<evidence type="ECO:0000256" key="2">
    <source>
        <dbReference type="ARBA" id="ARBA00023125"/>
    </source>
</evidence>
<evidence type="ECO:0000313" key="5">
    <source>
        <dbReference type="EMBL" id="MBC5765754.1"/>
    </source>
</evidence>